<evidence type="ECO:0000256" key="8">
    <source>
        <dbReference type="RuleBase" id="RU363075"/>
    </source>
</evidence>
<evidence type="ECO:0000256" key="2">
    <source>
        <dbReference type="ARBA" id="ARBA00022676"/>
    </source>
</evidence>
<comment type="similarity">
    <text evidence="8">Belongs to the glycosyltransferase 22 family.</text>
</comment>
<keyword evidence="3" id="KW-0808">Transferase</keyword>
<feature type="transmembrane region" description="Helical" evidence="8">
    <location>
        <begin position="233"/>
        <end position="253"/>
    </location>
</feature>
<evidence type="ECO:0000313" key="9">
    <source>
        <dbReference type="EMBL" id="KAH7387740.1"/>
    </source>
</evidence>
<dbReference type="InterPro" id="IPR005599">
    <property type="entry name" value="GPI_mannosylTrfase"/>
</dbReference>
<keyword evidence="10" id="KW-1185">Reference proteome</keyword>
<dbReference type="EMBL" id="CM035421">
    <property type="protein sequence ID" value="KAH7387740.1"/>
    <property type="molecule type" value="Genomic_DNA"/>
</dbReference>
<keyword evidence="2 8" id="KW-0328">Glycosyltransferase</keyword>
<protein>
    <recommendedName>
        <fullName evidence="8">Mannosyltransferase</fullName>
        <ecNumber evidence="8">2.4.1.-</ecNumber>
    </recommendedName>
</protein>
<evidence type="ECO:0000313" key="10">
    <source>
        <dbReference type="Proteomes" id="UP000825935"/>
    </source>
</evidence>
<feature type="transmembrane region" description="Helical" evidence="8">
    <location>
        <begin position="288"/>
        <end position="309"/>
    </location>
</feature>
<keyword evidence="7 8" id="KW-0472">Membrane</keyword>
<name>A0A8T2SYW7_CERRI</name>
<dbReference type="GO" id="GO:0005789">
    <property type="term" value="C:endoplasmic reticulum membrane"/>
    <property type="evidence" value="ECO:0007669"/>
    <property type="project" value="UniProtKB-SubCell"/>
</dbReference>
<evidence type="ECO:0000256" key="5">
    <source>
        <dbReference type="ARBA" id="ARBA00022824"/>
    </source>
</evidence>
<keyword evidence="4 8" id="KW-0812">Transmembrane</keyword>
<comment type="subcellular location">
    <subcellularLocation>
        <location evidence="1 8">Endoplasmic reticulum membrane</location>
        <topology evidence="1 8">Multi-pass membrane protein</topology>
    </subcellularLocation>
</comment>
<dbReference type="Pfam" id="PF03901">
    <property type="entry name" value="Glyco_transf_22"/>
    <property type="match status" value="1"/>
</dbReference>
<dbReference type="GO" id="GO:0000026">
    <property type="term" value="F:alpha-1,2-mannosyltransferase activity"/>
    <property type="evidence" value="ECO:0007669"/>
    <property type="project" value="TreeGrafter"/>
</dbReference>
<proteinExistence type="inferred from homology"/>
<dbReference type="GO" id="GO:0006506">
    <property type="term" value="P:GPI anchor biosynthetic process"/>
    <property type="evidence" value="ECO:0007669"/>
    <property type="project" value="TreeGrafter"/>
</dbReference>
<dbReference type="EMBL" id="CM035421">
    <property type="protein sequence ID" value="KAH7387738.1"/>
    <property type="molecule type" value="Genomic_DNA"/>
</dbReference>
<feature type="transmembrane region" description="Helical" evidence="8">
    <location>
        <begin position="338"/>
        <end position="355"/>
    </location>
</feature>
<evidence type="ECO:0000256" key="6">
    <source>
        <dbReference type="ARBA" id="ARBA00022989"/>
    </source>
</evidence>
<dbReference type="Proteomes" id="UP000825935">
    <property type="component" value="Chromosome 16"/>
</dbReference>
<comment type="caution">
    <text evidence="9">The sequence shown here is derived from an EMBL/GenBank/DDBJ whole genome shotgun (WGS) entry which is preliminary data.</text>
</comment>
<dbReference type="EMBL" id="CM035421">
    <property type="protein sequence ID" value="KAH7387739.1"/>
    <property type="molecule type" value="Genomic_DNA"/>
</dbReference>
<keyword evidence="5 8" id="KW-0256">Endoplasmic reticulum</keyword>
<evidence type="ECO:0000256" key="1">
    <source>
        <dbReference type="ARBA" id="ARBA00004477"/>
    </source>
</evidence>
<keyword evidence="6 8" id="KW-1133">Transmembrane helix</keyword>
<gene>
    <name evidence="9" type="ORF">KP509_16G038800</name>
</gene>
<feature type="transmembrane region" description="Helical" evidence="8">
    <location>
        <begin position="199"/>
        <end position="221"/>
    </location>
</feature>
<organism evidence="9 10">
    <name type="scientific">Ceratopteris richardii</name>
    <name type="common">Triangle waterfern</name>
    <dbReference type="NCBI Taxonomy" id="49495"/>
    <lineage>
        <taxon>Eukaryota</taxon>
        <taxon>Viridiplantae</taxon>
        <taxon>Streptophyta</taxon>
        <taxon>Embryophyta</taxon>
        <taxon>Tracheophyta</taxon>
        <taxon>Polypodiopsida</taxon>
        <taxon>Polypodiidae</taxon>
        <taxon>Polypodiales</taxon>
        <taxon>Pteridineae</taxon>
        <taxon>Pteridaceae</taxon>
        <taxon>Parkerioideae</taxon>
        <taxon>Ceratopteris</taxon>
    </lineage>
</organism>
<evidence type="ECO:0000256" key="3">
    <source>
        <dbReference type="ARBA" id="ARBA00022679"/>
    </source>
</evidence>
<feature type="transmembrane region" description="Helical" evidence="8">
    <location>
        <begin position="385"/>
        <end position="404"/>
    </location>
</feature>
<dbReference type="OrthoDB" id="416834at2759"/>
<dbReference type="PANTHER" id="PTHR22760:SF4">
    <property type="entry name" value="GPI MANNOSYLTRANSFERASE 3"/>
    <property type="match status" value="1"/>
</dbReference>
<dbReference type="PANTHER" id="PTHR22760">
    <property type="entry name" value="GLYCOSYLTRANSFERASE"/>
    <property type="match status" value="1"/>
</dbReference>
<dbReference type="AlphaFoldDB" id="A0A8T2SYW7"/>
<feature type="transmembrane region" description="Helical" evidence="8">
    <location>
        <begin position="315"/>
        <end position="331"/>
    </location>
</feature>
<dbReference type="OMA" id="HHMVFNN"/>
<dbReference type="EMBL" id="CM035421">
    <property type="protein sequence ID" value="KAH7387743.1"/>
    <property type="molecule type" value="Genomic_DNA"/>
</dbReference>
<dbReference type="EMBL" id="CM035421">
    <property type="protein sequence ID" value="KAH7387742.1"/>
    <property type="molecule type" value="Genomic_DNA"/>
</dbReference>
<sequence length="546" mass="62778">MRRRASTHQKDRSSAVKQLKRFSNTEIPWGGSKVLMGCIAFRILNALVLQTAFNPDEYWQSVEVAHRIVFGYGHLTWEWSKGVRSYAHPLIFAGLYKLLEITKMDTHWLVMKAPRLLQALFAAAGDYYQFQLASIYWGNHTAQWTIFCQLCNWFTFFCMVRTLSNCLETVLTVASLYYWAIGEKIPKSKHFCLLTARQWALFLAALACIMRPTSAVIWIYIGLMGLFKSDEKVQLLMESIFIGTLTLCVSCLIDRWMYGKWILVPLNFLRFNFLESGGDYYGTHPWHWYFSQGFPAMILTFMPLSILGIWWSRKWQIAGLIVWVLSIYSFLGHKEFRFILPILPLALMFAGYALANMSHPSENPQSCSGSGLANWFIYKQGKGKFWRTISVLGLLVTNIPLALYTSTIHQRGSEVVMQFLADEIDSGHAKNVVFLMPCHSTPYYSYLHANISLHFLDCTPSKEAGYVDESDRFMAEPTSFAQSFLKDQVELPSHLIIYDSMETSLSGVFKSYGYNEVIRIFHAHFPVDHGLINYVLVYRLGDLLNL</sequence>
<accession>A0A8T2SYW7</accession>
<evidence type="ECO:0000256" key="7">
    <source>
        <dbReference type="ARBA" id="ARBA00023136"/>
    </source>
</evidence>
<evidence type="ECO:0000256" key="4">
    <source>
        <dbReference type="ARBA" id="ARBA00022692"/>
    </source>
</evidence>
<dbReference type="EC" id="2.4.1.-" evidence="8"/>
<reference evidence="9" key="1">
    <citation type="submission" date="2021-08" db="EMBL/GenBank/DDBJ databases">
        <title>WGS assembly of Ceratopteris richardii.</title>
        <authorList>
            <person name="Marchant D.B."/>
            <person name="Chen G."/>
            <person name="Jenkins J."/>
            <person name="Shu S."/>
            <person name="Leebens-Mack J."/>
            <person name="Grimwood J."/>
            <person name="Schmutz J."/>
            <person name="Soltis P."/>
            <person name="Soltis D."/>
            <person name="Chen Z.-H."/>
        </authorList>
    </citation>
    <scope>NUCLEOTIDE SEQUENCE</scope>
    <source>
        <strain evidence="9">Whitten #5841</strain>
        <tissue evidence="9">Leaf</tissue>
    </source>
</reference>